<keyword evidence="4 7" id="KW-0224">Dipeptidase</keyword>
<dbReference type="Gene3D" id="3.40.350.10">
    <property type="entry name" value="Creatinase/prolidase N-terminal domain"/>
    <property type="match status" value="1"/>
</dbReference>
<evidence type="ECO:0000313" key="11">
    <source>
        <dbReference type="Proteomes" id="UP001059934"/>
    </source>
</evidence>
<dbReference type="Gene3D" id="3.90.230.10">
    <property type="entry name" value="Creatinase/methionine aminopeptidase superfamily"/>
    <property type="match status" value="1"/>
</dbReference>
<feature type="binding site" evidence="7">
    <location>
        <position position="421"/>
    </location>
    <ligand>
        <name>Mn(2+)</name>
        <dbReference type="ChEBI" id="CHEBI:29035"/>
        <label>1</label>
    </ligand>
</feature>
<comment type="similarity">
    <text evidence="7">Belongs to the peptidase M24B family. Bacterial-type prolidase subfamily.</text>
</comment>
<dbReference type="InterPro" id="IPR036005">
    <property type="entry name" value="Creatinase/aminopeptidase-like"/>
</dbReference>
<evidence type="ECO:0000313" key="10">
    <source>
        <dbReference type="EMBL" id="UVW34874.1"/>
    </source>
</evidence>
<feature type="domain" description="Xaa-Pro dipeptidase N-terminal" evidence="9">
    <location>
        <begin position="10"/>
        <end position="157"/>
    </location>
</feature>
<dbReference type="SUPFAM" id="SSF55920">
    <property type="entry name" value="Creatinase/aminopeptidase"/>
    <property type="match status" value="1"/>
</dbReference>
<evidence type="ECO:0000256" key="2">
    <source>
        <dbReference type="ARBA" id="ARBA00022723"/>
    </source>
</evidence>
<gene>
    <name evidence="7 10" type="primary">pepQ</name>
    <name evidence="10" type="ORF">NYF23_12790</name>
</gene>
<comment type="cofactor">
    <cofactor evidence="7">
        <name>Mn(2+)</name>
        <dbReference type="ChEBI" id="CHEBI:29035"/>
    </cofactor>
    <text evidence="7">Binds 2 manganese ions per subunit.</text>
</comment>
<protein>
    <recommendedName>
        <fullName evidence="7">Xaa-Pro dipeptidase</fullName>
        <shortName evidence="7">X-Pro dipeptidase</shortName>
        <ecNumber evidence="7">3.4.13.9</ecNumber>
    </recommendedName>
    <alternativeName>
        <fullName evidence="7">Imidodipeptidase</fullName>
    </alternativeName>
    <alternativeName>
        <fullName evidence="7">Proline dipeptidase</fullName>
        <shortName evidence="7">Prolidase</shortName>
    </alternativeName>
</protein>
<feature type="binding site" evidence="7">
    <location>
        <position position="256"/>
    </location>
    <ligand>
        <name>Mn(2+)</name>
        <dbReference type="ChEBI" id="CHEBI:29035"/>
        <label>2</label>
    </ligand>
</feature>
<dbReference type="InterPro" id="IPR000994">
    <property type="entry name" value="Pept_M24"/>
</dbReference>
<dbReference type="Pfam" id="PF00557">
    <property type="entry name" value="Peptidase_M24"/>
    <property type="match status" value="1"/>
</dbReference>
<feature type="binding site" evidence="7">
    <location>
        <position position="421"/>
    </location>
    <ligand>
        <name>Mn(2+)</name>
        <dbReference type="ChEBI" id="CHEBI:29035"/>
        <label>2</label>
    </ligand>
</feature>
<dbReference type="EC" id="3.4.13.9" evidence="7"/>
<proteinExistence type="inferred from homology"/>
<dbReference type="GO" id="GO:0102009">
    <property type="term" value="F:proline dipeptidase activity"/>
    <property type="evidence" value="ECO:0007669"/>
    <property type="project" value="UniProtKB-EC"/>
</dbReference>
<keyword evidence="6 7" id="KW-0464">Manganese</keyword>
<accession>A0ABY5TRV8</accession>
<comment type="catalytic activity">
    <reaction evidence="7">
        <text>Xaa-L-Pro dipeptide + H2O = an L-alpha-amino acid + L-proline</text>
        <dbReference type="Rhea" id="RHEA:76407"/>
        <dbReference type="ChEBI" id="CHEBI:15377"/>
        <dbReference type="ChEBI" id="CHEBI:59869"/>
        <dbReference type="ChEBI" id="CHEBI:60039"/>
        <dbReference type="ChEBI" id="CHEBI:195196"/>
        <dbReference type="EC" id="3.4.13.9"/>
    </reaction>
</comment>
<feature type="binding site" evidence="7">
    <location>
        <position position="382"/>
    </location>
    <ligand>
        <name>Mn(2+)</name>
        <dbReference type="ChEBI" id="CHEBI:29035"/>
        <label>1</label>
    </ligand>
</feature>
<evidence type="ECO:0000256" key="1">
    <source>
        <dbReference type="ARBA" id="ARBA00022670"/>
    </source>
</evidence>
<dbReference type="EMBL" id="CP103416">
    <property type="protein sequence ID" value="UVW34874.1"/>
    <property type="molecule type" value="Genomic_DNA"/>
</dbReference>
<keyword evidence="1 7" id="KW-0645">Protease</keyword>
<keyword evidence="2 7" id="KW-0479">Metal-binding</keyword>
<feature type="binding site" evidence="7">
    <location>
        <position position="256"/>
    </location>
    <ligand>
        <name>Mn(2+)</name>
        <dbReference type="ChEBI" id="CHEBI:29035"/>
        <label>1</label>
    </ligand>
</feature>
<feature type="binding site" evidence="7">
    <location>
        <position position="337"/>
    </location>
    <ligand>
        <name>Mn(2+)</name>
        <dbReference type="ChEBI" id="CHEBI:29035"/>
        <label>1</label>
    </ligand>
</feature>
<feature type="binding site" evidence="7">
    <location>
        <position position="245"/>
    </location>
    <ligand>
        <name>Mn(2+)</name>
        <dbReference type="ChEBI" id="CHEBI:29035"/>
        <label>2</label>
    </ligand>
</feature>
<dbReference type="HAMAP" id="MF_01279">
    <property type="entry name" value="X_Pro_dipeptid"/>
    <property type="match status" value="1"/>
</dbReference>
<evidence type="ECO:0000256" key="3">
    <source>
        <dbReference type="ARBA" id="ARBA00022801"/>
    </source>
</evidence>
<dbReference type="NCBIfam" id="NF010133">
    <property type="entry name" value="PRK13607.1"/>
    <property type="match status" value="1"/>
</dbReference>
<feature type="domain" description="Peptidase M24" evidence="8">
    <location>
        <begin position="169"/>
        <end position="426"/>
    </location>
</feature>
<dbReference type="InterPro" id="IPR022846">
    <property type="entry name" value="X_Pro_dipept"/>
</dbReference>
<evidence type="ECO:0000256" key="6">
    <source>
        <dbReference type="ARBA" id="ARBA00023211"/>
    </source>
</evidence>
<dbReference type="Proteomes" id="UP001059934">
    <property type="component" value="Chromosome"/>
</dbReference>
<dbReference type="Pfam" id="PF21216">
    <property type="entry name" value="PepQ_N"/>
    <property type="match status" value="1"/>
</dbReference>
<dbReference type="PANTHER" id="PTHR43226:SF8">
    <property type="entry name" value="XAA-PRO DIPEPTIDASE"/>
    <property type="match status" value="1"/>
</dbReference>
<dbReference type="InterPro" id="IPR048819">
    <property type="entry name" value="PepQ_N"/>
</dbReference>
<evidence type="ECO:0000259" key="9">
    <source>
        <dbReference type="Pfam" id="PF21216"/>
    </source>
</evidence>
<evidence type="ECO:0000256" key="7">
    <source>
        <dbReference type="HAMAP-Rule" id="MF_01279"/>
    </source>
</evidence>
<name>A0ABY5TRV8_9GAMM</name>
<dbReference type="InterPro" id="IPR052433">
    <property type="entry name" value="X-Pro_dipept-like"/>
</dbReference>
<dbReference type="InterPro" id="IPR029149">
    <property type="entry name" value="Creatin/AminoP/Spt16_N"/>
</dbReference>
<evidence type="ECO:0000256" key="5">
    <source>
        <dbReference type="ARBA" id="ARBA00023049"/>
    </source>
</evidence>
<evidence type="ECO:0000256" key="4">
    <source>
        <dbReference type="ARBA" id="ARBA00022997"/>
    </source>
</evidence>
<sequence>MTDKTDQVELYGQHLVEKHRRFQDILLATQFDEIVIAAGDSKIQFADDMAYPFVANPYFREWVPLGKRHGSYVQISSSLDRPRLFLLCIEDIWHTAPQSLPAGFEQGLDIVEYGSLEELKKHLSSGEQGTAYIDENNSLGVASDCWNPKSVIDQIDYQRRGKTAYEHDCVRQANRLAVPAHRAALAAFMAGASELEIAAAYLRGCDCSENEMPYGIIAGVNEHAAVLHHHNLDKQRVTPRSFLIDAGVAMNGYASDITRTYAYDSGSDFAALIDAMDLSQQELVAGGGIGKSPVDLHVLSHLKAAEILRQFDVLKSSPEEAFAEGITATFYPHGLGHHLGCNVHDKGSNLANAQGDLLPAPEKYPKLRSAASMVANQIHTVEPGLYFIPALLEKLRQGEQAKNINWSRVADFLPYGGIRIEDNIIVHVDGSLENLTRDAFREIH</sequence>
<keyword evidence="5 7" id="KW-0482">Metalloprotease</keyword>
<keyword evidence="11" id="KW-1185">Reference proteome</keyword>
<reference evidence="10" key="1">
    <citation type="submission" date="2022-08" db="EMBL/GenBank/DDBJ databases">
        <title>Catabolic pathway analysis in culturable SAR92 clade bacteria reveals their overlooked roles in DMSP degradation in coastal seas.</title>
        <authorList>
            <person name="He X."/>
            <person name="Zhang X."/>
            <person name="Zhang Y."/>
        </authorList>
    </citation>
    <scope>NUCLEOTIDE SEQUENCE</scope>
    <source>
        <strain evidence="10">H455</strain>
    </source>
</reference>
<keyword evidence="3 7" id="KW-0378">Hydrolase</keyword>
<comment type="function">
    <text evidence="7">Splits dipeptides with a prolyl residue in the C-terminal position.</text>
</comment>
<evidence type="ECO:0000259" key="8">
    <source>
        <dbReference type="Pfam" id="PF00557"/>
    </source>
</evidence>
<dbReference type="PANTHER" id="PTHR43226">
    <property type="entry name" value="XAA-PRO AMINOPEPTIDASE 3"/>
    <property type="match status" value="1"/>
</dbReference>
<organism evidence="10 11">
    <name type="scientific">SAR92 clade bacterium H455</name>
    <dbReference type="NCBI Taxonomy" id="2974818"/>
    <lineage>
        <taxon>Bacteria</taxon>
        <taxon>Pseudomonadati</taxon>
        <taxon>Pseudomonadota</taxon>
        <taxon>Gammaproteobacteria</taxon>
        <taxon>Cellvibrionales</taxon>
        <taxon>Porticoccaceae</taxon>
        <taxon>SAR92 clade</taxon>
    </lineage>
</organism>